<dbReference type="InterPro" id="IPR047774">
    <property type="entry name" value="SrfA-like"/>
</dbReference>
<gene>
    <name evidence="2" type="ORF">NCTC11621_01612</name>
</gene>
<dbReference type="NCBIfam" id="NF040486">
    <property type="entry name" value="SrfA_fam"/>
    <property type="match status" value="1"/>
</dbReference>
<dbReference type="RefSeq" id="WP_115323188.1">
    <property type="nucleotide sequence ID" value="NZ_UGTV01000015.1"/>
</dbReference>
<keyword evidence="1" id="KW-1133">Transmembrane helix</keyword>
<dbReference type="Proteomes" id="UP000254704">
    <property type="component" value="Unassembled WGS sequence"/>
</dbReference>
<keyword evidence="1 2" id="KW-0812">Transmembrane</keyword>
<evidence type="ECO:0000256" key="1">
    <source>
        <dbReference type="SAM" id="Phobius"/>
    </source>
</evidence>
<proteinExistence type="predicted"/>
<evidence type="ECO:0000313" key="3">
    <source>
        <dbReference type="Proteomes" id="UP000254704"/>
    </source>
</evidence>
<evidence type="ECO:0000313" key="2">
    <source>
        <dbReference type="EMBL" id="SUC10550.1"/>
    </source>
</evidence>
<organism evidence="2 3">
    <name type="scientific">Pasteurella canis</name>
    <dbReference type="NCBI Taxonomy" id="753"/>
    <lineage>
        <taxon>Bacteria</taxon>
        <taxon>Pseudomonadati</taxon>
        <taxon>Pseudomonadota</taxon>
        <taxon>Gammaproteobacteria</taxon>
        <taxon>Pasteurellales</taxon>
        <taxon>Pasteurellaceae</taxon>
        <taxon>Pasteurella</taxon>
    </lineage>
</organism>
<protein>
    <submittedName>
        <fullName evidence="2">Transmembrane protein</fullName>
    </submittedName>
</protein>
<dbReference type="AlphaFoldDB" id="A0A379EW02"/>
<sequence length="535" mass="59328">MLSALLRSGDVKNYTALGQDGTPVYAVASQLREAIKFRVKEADNKNIGKTFANYLAIPQRNDQGSQIDWYVPFESERPDGKYMIIPWTAATDEERAAAFTELSQFEQAMLQFGLKLKNTDNLQGDLLLFSRLLCGNNNPSDISDPDNLKALRFPSPEYVYLVNNKPVITFWGFVEKNTELYGNPFLSLKPVVREPTPIVTDLVEPTPIIEEKKPWWRWLLWLLPLLLLGLLALFFLRGCWAPKVEVAATSSDTSKVKAPSVERRVCFEGISYRFLNGNWIADVNKKAVTEPHLIEKLNQLPTQLTDKCELVHYVDPNKKVVGADVNQTVLNSRSEVAKSSDVVESNQPESADKAVLPELDSTNDKLNQVDNNKDSVEKTALEPQTLPEKAPTDDLATRDLLQKTQSEHQTTNQPLQIPAESAKSGNVDFLNGQWNAGAGIQDKSTGKPLRLKYEFEKGKGQVRVERGDGIQCVGDVNAAMQGGSLNIGNTGIAKCSDGSTYQLPNVKCKPDASGSADCEGEYGRGQRFPMSMKTN</sequence>
<name>A0A379EW02_9PAST</name>
<feature type="transmembrane region" description="Helical" evidence="1">
    <location>
        <begin position="215"/>
        <end position="236"/>
    </location>
</feature>
<dbReference type="EMBL" id="UGTV01000015">
    <property type="protein sequence ID" value="SUC10550.1"/>
    <property type="molecule type" value="Genomic_DNA"/>
</dbReference>
<reference evidence="2 3" key="1">
    <citation type="submission" date="2018-06" db="EMBL/GenBank/DDBJ databases">
        <authorList>
            <consortium name="Pathogen Informatics"/>
            <person name="Doyle S."/>
        </authorList>
    </citation>
    <scope>NUCLEOTIDE SEQUENCE [LARGE SCALE GENOMIC DNA]</scope>
    <source>
        <strain evidence="2 3">NCTC11621</strain>
    </source>
</reference>
<keyword evidence="1" id="KW-0472">Membrane</keyword>
<accession>A0A379EW02</accession>